<feature type="transmembrane region" description="Helical" evidence="9">
    <location>
        <begin position="302"/>
        <end position="321"/>
    </location>
</feature>
<organism evidence="11 12">
    <name type="scientific">Stackebrandtia endophytica</name>
    <dbReference type="NCBI Taxonomy" id="1496996"/>
    <lineage>
        <taxon>Bacteria</taxon>
        <taxon>Bacillati</taxon>
        <taxon>Actinomycetota</taxon>
        <taxon>Actinomycetes</taxon>
        <taxon>Glycomycetales</taxon>
        <taxon>Glycomycetaceae</taxon>
        <taxon>Stackebrandtia</taxon>
    </lineage>
</organism>
<dbReference type="OrthoDB" id="9061072at2"/>
<keyword evidence="3" id="KW-0813">Transport</keyword>
<dbReference type="RefSeq" id="WP_142044791.1">
    <property type="nucleotide sequence ID" value="NZ_JBHTGS010000002.1"/>
</dbReference>
<comment type="caution">
    <text evidence="11">The sequence shown here is derived from an EMBL/GenBank/DDBJ whole genome shotgun (WGS) entry which is preliminary data.</text>
</comment>
<dbReference type="PANTHER" id="PTHR23535:SF2">
    <property type="entry name" value="SUGAR EFFLUX TRANSPORTER A-RELATED"/>
    <property type="match status" value="1"/>
</dbReference>
<feature type="transmembrane region" description="Helical" evidence="9">
    <location>
        <begin position="271"/>
        <end position="290"/>
    </location>
</feature>
<feature type="transmembrane region" description="Helical" evidence="9">
    <location>
        <begin position="230"/>
        <end position="251"/>
    </location>
</feature>
<dbReference type="Proteomes" id="UP000317043">
    <property type="component" value="Unassembled WGS sequence"/>
</dbReference>
<accession>A0A543B3P8</accession>
<evidence type="ECO:0000256" key="6">
    <source>
        <dbReference type="ARBA" id="ARBA00022692"/>
    </source>
</evidence>
<evidence type="ECO:0000256" key="4">
    <source>
        <dbReference type="ARBA" id="ARBA00022475"/>
    </source>
</evidence>
<dbReference type="GO" id="GO:0022857">
    <property type="term" value="F:transmembrane transporter activity"/>
    <property type="evidence" value="ECO:0007669"/>
    <property type="project" value="InterPro"/>
</dbReference>
<dbReference type="GO" id="GO:0005886">
    <property type="term" value="C:plasma membrane"/>
    <property type="evidence" value="ECO:0007669"/>
    <property type="project" value="UniProtKB-SubCell"/>
</dbReference>
<dbReference type="PROSITE" id="PS50850">
    <property type="entry name" value="MFS"/>
    <property type="match status" value="1"/>
</dbReference>
<evidence type="ECO:0000256" key="8">
    <source>
        <dbReference type="ARBA" id="ARBA00023136"/>
    </source>
</evidence>
<dbReference type="Gene3D" id="1.20.1250.20">
    <property type="entry name" value="MFS general substrate transporter like domains"/>
    <property type="match status" value="2"/>
</dbReference>
<feature type="transmembrane region" description="Helical" evidence="9">
    <location>
        <begin position="37"/>
        <end position="60"/>
    </location>
</feature>
<proteinExistence type="inferred from homology"/>
<evidence type="ECO:0000256" key="3">
    <source>
        <dbReference type="ARBA" id="ARBA00022448"/>
    </source>
</evidence>
<evidence type="ECO:0000313" key="12">
    <source>
        <dbReference type="Proteomes" id="UP000317043"/>
    </source>
</evidence>
<dbReference type="SUPFAM" id="SSF103473">
    <property type="entry name" value="MFS general substrate transporter"/>
    <property type="match status" value="1"/>
</dbReference>
<dbReference type="InterPro" id="IPR036259">
    <property type="entry name" value="MFS_trans_sf"/>
</dbReference>
<feature type="domain" description="Major facilitator superfamily (MFS) profile" evidence="10">
    <location>
        <begin position="230"/>
        <end position="427"/>
    </location>
</feature>
<keyword evidence="5" id="KW-0762">Sugar transport</keyword>
<dbReference type="PANTHER" id="PTHR23535">
    <property type="entry name" value="SUGAR EFFLUX TRANSPORTER A-RELATED"/>
    <property type="match status" value="1"/>
</dbReference>
<protein>
    <submittedName>
        <fullName evidence="11">SET family sugar efflux transporter-like MFS transporter</fullName>
    </submittedName>
</protein>
<dbReference type="EMBL" id="VFOW01000001">
    <property type="protein sequence ID" value="TQL79465.1"/>
    <property type="molecule type" value="Genomic_DNA"/>
</dbReference>
<dbReference type="AlphaFoldDB" id="A0A543B3P8"/>
<dbReference type="InParanoid" id="A0A543B3P8"/>
<sequence length="427" mass="44306">MGAGTGFQRHGGDPVSTRGSPLRALIRLLSHDRELRTFGLLFVLAGVAASAAIPLVPLYMTTVLNASLSQVGAISIGALVGAVVGLPLGRLSDRIRSRSNLMAVLAMWMTAGWLLMPLMPNFWAAAVVYAVGVPFIGPINAQIFAGLSQALERREEASPATITTTLRGGYSFGYVIGPLMGTAMAAMISLAAAFVVAAVAYAALAALGWSARIENGSRGGRDKPPAKRHLAAFGPLTLFCAGVCLIVMGDMFRAIYLPIYVVDILDHGETVFGLLIASAAFAEILVFPLVGAAADRYGIRRVILAGLVLAVLGYAILATSSQLWQVWTFHLIQVVVLAITVGLGITFAQQLAPGQAGLASSAFFSAQSAAVPLAGIIGAATVTGLGLPGLYWIPAGLCLVCLVAFALLSGRVRSIEARGAGKQHEVA</sequence>
<feature type="transmembrane region" description="Helical" evidence="9">
    <location>
        <begin position="100"/>
        <end position="116"/>
    </location>
</feature>
<evidence type="ECO:0000256" key="1">
    <source>
        <dbReference type="ARBA" id="ARBA00004651"/>
    </source>
</evidence>
<evidence type="ECO:0000313" key="11">
    <source>
        <dbReference type="EMBL" id="TQL79465.1"/>
    </source>
</evidence>
<evidence type="ECO:0000256" key="5">
    <source>
        <dbReference type="ARBA" id="ARBA00022597"/>
    </source>
</evidence>
<feature type="transmembrane region" description="Helical" evidence="9">
    <location>
        <begin position="122"/>
        <end position="145"/>
    </location>
</feature>
<comment type="similarity">
    <text evidence="2">Belongs to the major facilitator superfamily. Set transporter family.</text>
</comment>
<feature type="transmembrane region" description="Helical" evidence="9">
    <location>
        <begin position="327"/>
        <end position="348"/>
    </location>
</feature>
<dbReference type="InterPro" id="IPR011701">
    <property type="entry name" value="MFS"/>
</dbReference>
<feature type="transmembrane region" description="Helical" evidence="9">
    <location>
        <begin position="360"/>
        <end position="383"/>
    </location>
</feature>
<reference evidence="11 12" key="1">
    <citation type="submission" date="2019-06" db="EMBL/GenBank/DDBJ databases">
        <title>Sequencing the genomes of 1000 actinobacteria strains.</title>
        <authorList>
            <person name="Klenk H.-P."/>
        </authorList>
    </citation>
    <scope>NUCLEOTIDE SEQUENCE [LARGE SCALE GENOMIC DNA]</scope>
    <source>
        <strain evidence="11 12">DSM 45928</strain>
    </source>
</reference>
<evidence type="ECO:0000256" key="9">
    <source>
        <dbReference type="SAM" id="Phobius"/>
    </source>
</evidence>
<feature type="transmembrane region" description="Helical" evidence="9">
    <location>
        <begin position="389"/>
        <end position="408"/>
    </location>
</feature>
<dbReference type="Pfam" id="PF07690">
    <property type="entry name" value="MFS_1"/>
    <property type="match status" value="2"/>
</dbReference>
<keyword evidence="7 9" id="KW-1133">Transmembrane helix</keyword>
<evidence type="ECO:0000259" key="10">
    <source>
        <dbReference type="PROSITE" id="PS50850"/>
    </source>
</evidence>
<name>A0A543B3P8_9ACTN</name>
<evidence type="ECO:0000256" key="2">
    <source>
        <dbReference type="ARBA" id="ARBA00006523"/>
    </source>
</evidence>
<feature type="transmembrane region" description="Helical" evidence="9">
    <location>
        <begin position="66"/>
        <end position="88"/>
    </location>
</feature>
<comment type="subcellular location">
    <subcellularLocation>
        <location evidence="1">Cell membrane</location>
        <topology evidence="1">Multi-pass membrane protein</topology>
    </subcellularLocation>
</comment>
<keyword evidence="8 9" id="KW-0472">Membrane</keyword>
<keyword evidence="12" id="KW-1185">Reference proteome</keyword>
<keyword evidence="4" id="KW-1003">Cell membrane</keyword>
<dbReference type="InterPro" id="IPR020846">
    <property type="entry name" value="MFS_dom"/>
</dbReference>
<evidence type="ECO:0000256" key="7">
    <source>
        <dbReference type="ARBA" id="ARBA00022989"/>
    </source>
</evidence>
<gene>
    <name evidence="11" type="ORF">FB566_5073</name>
</gene>
<feature type="transmembrane region" description="Helical" evidence="9">
    <location>
        <begin position="183"/>
        <end position="209"/>
    </location>
</feature>
<keyword evidence="6 9" id="KW-0812">Transmembrane</keyword>